<dbReference type="Pfam" id="PF23444">
    <property type="entry name" value="DUF7127"/>
    <property type="match status" value="1"/>
</dbReference>
<name>A0ABU2FBK4_9EURY</name>
<sequence>MDTAHDAAELHVSRTDHDDGWTVAVDLHPVNDEAVTAEVVDDTAIIALDTPMVRTEFDVALPDSGGTASLHNGVLVVEGPALNTSAPGR</sequence>
<dbReference type="CDD" id="cd06464">
    <property type="entry name" value="ACD_sHsps-like"/>
    <property type="match status" value="1"/>
</dbReference>
<evidence type="ECO:0008006" key="3">
    <source>
        <dbReference type="Google" id="ProtNLM"/>
    </source>
</evidence>
<accession>A0ABU2FBK4</accession>
<proteinExistence type="predicted"/>
<evidence type="ECO:0000313" key="2">
    <source>
        <dbReference type="Proteomes" id="UP001259659"/>
    </source>
</evidence>
<dbReference type="Proteomes" id="UP001259659">
    <property type="component" value="Unassembled WGS sequence"/>
</dbReference>
<organism evidence="1 2">
    <name type="scientific">Haloarcula saliterrae</name>
    <dbReference type="NCBI Taxonomy" id="2950534"/>
    <lineage>
        <taxon>Archaea</taxon>
        <taxon>Methanobacteriati</taxon>
        <taxon>Methanobacteriota</taxon>
        <taxon>Stenosarchaea group</taxon>
        <taxon>Halobacteria</taxon>
        <taxon>Halobacteriales</taxon>
        <taxon>Haloarculaceae</taxon>
        <taxon>Haloarcula</taxon>
    </lineage>
</organism>
<dbReference type="RefSeq" id="WP_310918690.1">
    <property type="nucleotide sequence ID" value="NZ_JAMQON010000001.1"/>
</dbReference>
<protein>
    <recommendedName>
        <fullName evidence="3">Hsp20/alpha crystallin family protein</fullName>
    </recommendedName>
</protein>
<dbReference type="InterPro" id="IPR055551">
    <property type="entry name" value="DUF7127"/>
</dbReference>
<gene>
    <name evidence="1" type="ORF">NDI56_06815</name>
</gene>
<dbReference type="EMBL" id="JAMQON010000001">
    <property type="protein sequence ID" value="MDS0259101.1"/>
    <property type="molecule type" value="Genomic_DNA"/>
</dbReference>
<reference evidence="1 2" key="1">
    <citation type="submission" date="2022-06" db="EMBL/GenBank/DDBJ databases">
        <title>Haloarcula sp. a new haloarchaeum isolate from saline soil.</title>
        <authorList>
            <person name="Strakova D."/>
            <person name="Galisteo C."/>
            <person name="Sanchez-Porro C."/>
            <person name="Ventosa A."/>
        </authorList>
    </citation>
    <scope>NUCLEOTIDE SEQUENCE [LARGE SCALE GENOMIC DNA]</scope>
    <source>
        <strain evidence="1 2">S1CR25-12</strain>
    </source>
</reference>
<comment type="caution">
    <text evidence="1">The sequence shown here is derived from an EMBL/GenBank/DDBJ whole genome shotgun (WGS) entry which is preliminary data.</text>
</comment>
<keyword evidence="2" id="KW-1185">Reference proteome</keyword>
<evidence type="ECO:0000313" key="1">
    <source>
        <dbReference type="EMBL" id="MDS0259101.1"/>
    </source>
</evidence>